<dbReference type="OrthoDB" id="289913at2759"/>
<dbReference type="InterPro" id="IPR018247">
    <property type="entry name" value="EF_Hand_1_Ca_BS"/>
</dbReference>
<protein>
    <submittedName>
        <fullName evidence="6">Uncharacterized protein</fullName>
    </submittedName>
</protein>
<dbReference type="GO" id="GO:0030897">
    <property type="term" value="C:HOPS complex"/>
    <property type="evidence" value="ECO:0007669"/>
    <property type="project" value="TreeGrafter"/>
</dbReference>
<sequence length="1911" mass="212130">MTTMELSEVDKLLAEDSDGDDMMDVNELEATLTLEEILNEDMEQAASLPPSTVAGAVAVPMENPLLHRTSSRARLSIQKLSASASAIVASKAPLDVAKALEELLLEPPREMLVSPLAVKRRMRSNQHYSSAQQRKKDKAHHQGASAGVVKVEPMQIISKQLVKNAEFRDNGPGSPTVVAIHPKFIAIGTSKSLVLVFDHFQNIRHVLRNTASFHEGSSEPYSDGPVTAIDVSPGSDFLVCGYHSGRIVLWDMLKGTALKVVSDAHECPVVSLLFLKDQKPCILSVDANGIANKVNFSKMMGYVYVVDVDPIYDGSAGKILSVAILAQSAGHMKIAHITEVYSIAAISTDKVTFLVAIEPEVKVLHRWFKPEGVTVDNLPSLGFAWVALPGSSRHDPPTPILARGWGRHIQFLEVLFCPRHVHAKDGWPTFAETSPVDTTADVVATQWLGDHVIMYLNFHDELCVYDTMSRQELETIDVSSMGLVYASYRGNNGRSFANSFRACNDMLYLLGLKELHTARVQPWTQRIDTLIEDGEWLEGLGLALDHYEGLLKAAQTRAERDRFPPVFFTDRNKDQCVVDIFKMSQTNQRTGDKEDVFRHEDHANEDPRWCVGESTYPADVSKRLEAAFQTARSGAPPKNFVPIGVADRMADLLMDYVRLAMGHAPSASLNLSHFQMLAGVAIEYCASTNRTDLLFAEIFKRFQEADKADIFVSLLAPYILHDQLHVLSADVLDVFVSHCLATNQMDTVCVHDCMTYLLYLHAVVACLYELVACLYERFDGLYIYIYLALLANIIVCGVVNAINRLLIYIYRYFQTCFGDSGDVGTNRYVYATTPLQCPPRLQMVLSLAEVLVGDPNASAGPSPSPTTRFFSSADQGHFYMFEARLFSGGAIDAQAYATARSASSTQYMMNSLLTFLATGPQALGPVGVSSFEEDGFDKAGRQAMLVRLLQKLSKDSYDQPTLLKSVLREGMHRAAVLLHKDRNEFTETITAYLADTDREYKMGAFSYIRNEKDKVSGGVDGDPSGITATTSSHISSAHNPLDTIEAGLINHAGGLLDVDATAFVVLILENFASLNNRIIQKFVQVGGNLGAKWEYNYLSQILGTGTEGTAGDDVDMIKDLTDKNGLRMADDAAVQERYIRLLCEFNPLQVFPYLAAHQAYRVDSCLKLCKVEKALLHMHVNELDFDGVVSVCHTHRLYTALIYMYNEARSDFTTPVEVLLAASSGGADDDQEGGRAKRKWAYKLLLYLSYCFDGRSFPNRRPVSVKRMQTMVATLSQFLFEKYPNDDKTTPYPRLIPLLQLDAKVFLDMIARLFDAPNVEFEGETVSTNTSRYATTPLQCPPRLQMVLSLAEVLVGDPNASAGPSPSPTTRFFSSADQGHFYMFEARLFSGGAIDAQAYATARSASSTQYMMNSLLTFLATGPQALGPVGVSSFEEDGFDKAGRQAMLVRLLQKLSKDSYDQPTLLKSMADDAAVQERYIRLLCEFNPLQVFPYLAAHQAYRVDSCLKLCKEYNITDAEAYLLERTGDVTGALSLILTSLEKKIGLLRPALRGFNLNPELSVSTMQYESSILQSLAEGQEVKSTLDVAIAMCERHSARHHDDQSEKLWFTLLDMCLKVQNNIKKQLQAKTKGRTATTTTTRGVQTVFQIAVNEMIAMILERMSSCVSLQSILFKITNEHGKDEFGDFRPTIFGMLDTYNYEHNIYKTANGMIRTDLHDQVMVLRRAQAKCIAPASIECFYCHGVLSKPPFGMSQQYNTNDKWNRHTSTVLVMATGKTFHEACGKMWQQGLHTDKARADHTRRRLSEVGQDGDANGTGTTDDLDLEKIKTNKQGSTRRYLLRLKKMRKQSGRLTSMHHVLDSLARSEFAKNKLLRGNMATFSLKPGAYPKATRVGTRQPNQLPAKANHKGAI</sequence>
<dbReference type="GO" id="GO:0005770">
    <property type="term" value="C:late endosome"/>
    <property type="evidence" value="ECO:0007669"/>
    <property type="project" value="TreeGrafter"/>
</dbReference>
<dbReference type="InterPro" id="IPR059070">
    <property type="entry name" value="TPR_VPS8_2"/>
</dbReference>
<dbReference type="InterPro" id="IPR045111">
    <property type="entry name" value="Vps41/Vps8"/>
</dbReference>
<evidence type="ECO:0000256" key="2">
    <source>
        <dbReference type="SAM" id="MobiDB-lite"/>
    </source>
</evidence>
<proteinExistence type="inferred from homology"/>
<keyword evidence="3" id="KW-0472">Membrane</keyword>
<keyword evidence="3" id="KW-0812">Transmembrane</keyword>
<feature type="domain" description="VPS8-like TPR-like repeats" evidence="5">
    <location>
        <begin position="1594"/>
        <end position="1723"/>
    </location>
</feature>
<dbReference type="Pfam" id="PF12816">
    <property type="entry name" value="TPR_Vps8"/>
    <property type="match status" value="1"/>
</dbReference>
<dbReference type="EMBL" id="KI913136">
    <property type="protein sequence ID" value="ETV76464.1"/>
    <property type="molecule type" value="Genomic_DNA"/>
</dbReference>
<feature type="domain" description="Vacuolar protein sorting-associated protein 8 central" evidence="4">
    <location>
        <begin position="1169"/>
        <end position="1314"/>
    </location>
</feature>
<dbReference type="SMART" id="SM00320">
    <property type="entry name" value="WD40"/>
    <property type="match status" value="2"/>
</dbReference>
<keyword evidence="3" id="KW-1133">Transmembrane helix</keyword>
<dbReference type="Gene3D" id="2.130.10.10">
    <property type="entry name" value="YVTN repeat-like/Quinoprotein amine dehydrogenase"/>
    <property type="match status" value="1"/>
</dbReference>
<dbReference type="PROSITE" id="PS00018">
    <property type="entry name" value="EF_HAND_1"/>
    <property type="match status" value="1"/>
</dbReference>
<evidence type="ECO:0000256" key="3">
    <source>
        <dbReference type="SAM" id="Phobius"/>
    </source>
</evidence>
<dbReference type="InterPro" id="IPR025941">
    <property type="entry name" value="Vps8_central_dom"/>
</dbReference>
<gene>
    <name evidence="6" type="ORF">H257_09483</name>
</gene>
<dbReference type="GO" id="GO:0006623">
    <property type="term" value="P:protein targeting to vacuole"/>
    <property type="evidence" value="ECO:0007669"/>
    <property type="project" value="InterPro"/>
</dbReference>
<dbReference type="PANTHER" id="PTHR12616:SF8">
    <property type="entry name" value="VACUOLAR PROTEIN SORTING-ASSOCIATED PROTEIN 8 HOMOLOG"/>
    <property type="match status" value="1"/>
</dbReference>
<dbReference type="Pfam" id="PF25066">
    <property type="entry name" value="TPR_VPS8_2"/>
    <property type="match status" value="1"/>
</dbReference>
<dbReference type="InterPro" id="IPR001680">
    <property type="entry name" value="WD40_rpt"/>
</dbReference>
<organism evidence="6">
    <name type="scientific">Aphanomyces astaci</name>
    <name type="common">Crayfish plague agent</name>
    <dbReference type="NCBI Taxonomy" id="112090"/>
    <lineage>
        <taxon>Eukaryota</taxon>
        <taxon>Sar</taxon>
        <taxon>Stramenopiles</taxon>
        <taxon>Oomycota</taxon>
        <taxon>Saprolegniomycetes</taxon>
        <taxon>Saprolegniales</taxon>
        <taxon>Verrucalvaceae</taxon>
        <taxon>Aphanomyces</taxon>
    </lineage>
</organism>
<feature type="region of interest" description="Disordered" evidence="2">
    <location>
        <begin position="1799"/>
        <end position="1822"/>
    </location>
</feature>
<evidence type="ECO:0000259" key="5">
    <source>
        <dbReference type="Pfam" id="PF25066"/>
    </source>
</evidence>
<feature type="region of interest" description="Disordered" evidence="2">
    <location>
        <begin position="123"/>
        <end position="146"/>
    </location>
</feature>
<dbReference type="GO" id="GO:0034058">
    <property type="term" value="P:endosomal vesicle fusion"/>
    <property type="evidence" value="ECO:0007669"/>
    <property type="project" value="TreeGrafter"/>
</dbReference>
<dbReference type="RefSeq" id="XP_009834009.1">
    <property type="nucleotide sequence ID" value="XM_009835707.1"/>
</dbReference>
<name>W4GBK7_APHAT</name>
<evidence type="ECO:0000259" key="4">
    <source>
        <dbReference type="Pfam" id="PF12816"/>
    </source>
</evidence>
<dbReference type="InterPro" id="IPR015943">
    <property type="entry name" value="WD40/YVTN_repeat-like_dom_sf"/>
</dbReference>
<comment type="similarity">
    <text evidence="1">Belongs to the VPS8 family.</text>
</comment>
<dbReference type="SUPFAM" id="SSF50978">
    <property type="entry name" value="WD40 repeat-like"/>
    <property type="match status" value="1"/>
</dbReference>
<dbReference type="PANTHER" id="PTHR12616">
    <property type="entry name" value="VACUOLAR PROTEIN SORTING VPS41"/>
    <property type="match status" value="1"/>
</dbReference>
<feature type="region of interest" description="Disordered" evidence="2">
    <location>
        <begin position="1891"/>
        <end position="1911"/>
    </location>
</feature>
<feature type="compositionally biased region" description="Low complexity" evidence="2">
    <location>
        <begin position="1810"/>
        <end position="1819"/>
    </location>
</feature>
<dbReference type="VEuPathDB" id="FungiDB:H257_09483"/>
<dbReference type="Pfam" id="PF23410">
    <property type="entry name" value="Beta-prop_VPS8"/>
    <property type="match status" value="1"/>
</dbReference>
<dbReference type="GeneID" id="20811479"/>
<dbReference type="Pfam" id="PF23556">
    <property type="entry name" value="TPR_Vps41"/>
    <property type="match status" value="1"/>
</dbReference>
<feature type="transmembrane region" description="Helical" evidence="3">
    <location>
        <begin position="756"/>
        <end position="775"/>
    </location>
</feature>
<reference evidence="6" key="1">
    <citation type="submission" date="2013-12" db="EMBL/GenBank/DDBJ databases">
        <title>The Genome Sequence of Aphanomyces astaci APO3.</title>
        <authorList>
            <consortium name="The Broad Institute Genomics Platform"/>
            <person name="Russ C."/>
            <person name="Tyler B."/>
            <person name="van West P."/>
            <person name="Dieguez-Uribeondo J."/>
            <person name="Young S.K."/>
            <person name="Zeng Q."/>
            <person name="Gargeya S."/>
            <person name="Fitzgerald M."/>
            <person name="Abouelleil A."/>
            <person name="Alvarado L."/>
            <person name="Chapman S.B."/>
            <person name="Gainer-Dewar J."/>
            <person name="Goldberg J."/>
            <person name="Griggs A."/>
            <person name="Gujja S."/>
            <person name="Hansen M."/>
            <person name="Howarth C."/>
            <person name="Imamovic A."/>
            <person name="Ireland A."/>
            <person name="Larimer J."/>
            <person name="McCowan C."/>
            <person name="Murphy C."/>
            <person name="Pearson M."/>
            <person name="Poon T.W."/>
            <person name="Priest M."/>
            <person name="Roberts A."/>
            <person name="Saif S."/>
            <person name="Shea T."/>
            <person name="Sykes S."/>
            <person name="Wortman J."/>
            <person name="Nusbaum C."/>
            <person name="Birren B."/>
        </authorList>
    </citation>
    <scope>NUCLEOTIDE SEQUENCE [LARGE SCALE GENOMIC DNA]</scope>
    <source>
        <strain evidence="6">APO3</strain>
    </source>
</reference>
<accession>W4GBK7</accession>
<evidence type="ECO:0000256" key="1">
    <source>
        <dbReference type="ARBA" id="ARBA00009422"/>
    </source>
</evidence>
<dbReference type="STRING" id="112090.W4GBK7"/>
<evidence type="ECO:0000313" key="6">
    <source>
        <dbReference type="EMBL" id="ETV76464.1"/>
    </source>
</evidence>
<feature type="transmembrane region" description="Helical" evidence="3">
    <location>
        <begin position="782"/>
        <end position="802"/>
    </location>
</feature>
<dbReference type="InterPro" id="IPR036322">
    <property type="entry name" value="WD40_repeat_dom_sf"/>
</dbReference>